<evidence type="ECO:0000256" key="1">
    <source>
        <dbReference type="ARBA" id="ARBA00000297"/>
    </source>
</evidence>
<dbReference type="PANTHER" id="PTHR35799:SF1">
    <property type="entry name" value="S-RIBOSYLHOMOCYSTEINE LYASE"/>
    <property type="match status" value="1"/>
</dbReference>
<dbReference type="InterPro" id="IPR037005">
    <property type="entry name" value="LuxS_sf"/>
</dbReference>
<dbReference type="GO" id="GO:0009372">
    <property type="term" value="P:quorum sensing"/>
    <property type="evidence" value="ECO:0007669"/>
    <property type="project" value="UniProtKB-KW"/>
</dbReference>
<evidence type="ECO:0000256" key="10">
    <source>
        <dbReference type="ARBA" id="ARBA00023004"/>
    </source>
</evidence>
<comment type="catalytic activity">
    <reaction evidence="1">
        <text>S-(5-deoxy-D-ribos-5-yl)-L-homocysteine = (S)-4,5-dihydroxypentane-2,3-dione + L-homocysteine</text>
        <dbReference type="Rhea" id="RHEA:17753"/>
        <dbReference type="ChEBI" id="CHEBI:29484"/>
        <dbReference type="ChEBI" id="CHEBI:58195"/>
        <dbReference type="ChEBI" id="CHEBI:58199"/>
        <dbReference type="EC" id="4.4.1.21"/>
    </reaction>
</comment>
<dbReference type="PRINTS" id="PR01487">
    <property type="entry name" value="LUXSPROTEIN"/>
</dbReference>
<evidence type="ECO:0000256" key="2">
    <source>
        <dbReference type="ARBA" id="ARBA00001962"/>
    </source>
</evidence>
<dbReference type="OrthoDB" id="9788129at2"/>
<proteinExistence type="inferred from homology"/>
<name>A0A0I9VIJ7_9MYCO</name>
<dbReference type="EMBL" id="LDPR01000002">
    <property type="protein sequence ID" value="KLO38610.1"/>
    <property type="molecule type" value="Genomic_DNA"/>
</dbReference>
<comment type="function">
    <text evidence="12">Involved in the synthesis of autoinducer 2 (AI-2) which is secreted by bacteria and is used to communicate both the cell density and the metabolic potential of the environment. The regulation of gene expression in response to changes in cell density is called quorum sensing. Catalyzes the transformation of S-ribosylhomocysteine (RHC) to homocysteine (HC) and 4,5-dihydroxy-2,3-pentadione (DPD).</text>
</comment>
<evidence type="ECO:0000256" key="13">
    <source>
        <dbReference type="ARBA" id="ARBA00030600"/>
    </source>
</evidence>
<gene>
    <name evidence="15" type="ORF">ABH38_04400</name>
</gene>
<comment type="similarity">
    <text evidence="3">Belongs to the LuxS family.</text>
</comment>
<dbReference type="GO" id="GO:0043768">
    <property type="term" value="F:S-ribosylhomocysteine lyase activity"/>
    <property type="evidence" value="ECO:0007669"/>
    <property type="project" value="UniProtKB-EC"/>
</dbReference>
<evidence type="ECO:0000313" key="16">
    <source>
        <dbReference type="Proteomes" id="UP000036334"/>
    </source>
</evidence>
<dbReference type="PATRIC" id="fig|29311.18.peg.3655"/>
<evidence type="ECO:0000313" key="15">
    <source>
        <dbReference type="EMBL" id="KLO38610.1"/>
    </source>
</evidence>
<dbReference type="InterPro" id="IPR003815">
    <property type="entry name" value="S-ribosylhomocysteinase"/>
</dbReference>
<dbReference type="AlphaFoldDB" id="A0A0I9VIJ7"/>
<dbReference type="Gene3D" id="3.30.1360.80">
    <property type="entry name" value="S-ribosylhomocysteinase (LuxS)"/>
    <property type="match status" value="1"/>
</dbReference>
<organism evidence="15 16">
    <name type="scientific">Mycobacterium haemophilum</name>
    <dbReference type="NCBI Taxonomy" id="29311"/>
    <lineage>
        <taxon>Bacteria</taxon>
        <taxon>Bacillati</taxon>
        <taxon>Actinomycetota</taxon>
        <taxon>Actinomycetes</taxon>
        <taxon>Mycobacteriales</taxon>
        <taxon>Mycobacteriaceae</taxon>
        <taxon>Mycobacterium</taxon>
    </lineage>
</organism>
<evidence type="ECO:0000256" key="3">
    <source>
        <dbReference type="ARBA" id="ARBA00007311"/>
    </source>
</evidence>
<evidence type="ECO:0000256" key="12">
    <source>
        <dbReference type="ARBA" id="ARBA00024654"/>
    </source>
</evidence>
<dbReference type="PANTHER" id="PTHR35799">
    <property type="entry name" value="S-RIBOSYLHOMOCYSTEINE LYASE"/>
    <property type="match status" value="1"/>
</dbReference>
<evidence type="ECO:0000256" key="4">
    <source>
        <dbReference type="ARBA" id="ARBA00011738"/>
    </source>
</evidence>
<evidence type="ECO:0000256" key="8">
    <source>
        <dbReference type="ARBA" id="ARBA00022723"/>
    </source>
</evidence>
<dbReference type="Proteomes" id="UP000036334">
    <property type="component" value="Unassembled WGS sequence"/>
</dbReference>
<keyword evidence="11" id="KW-0456">Lyase</keyword>
<keyword evidence="16" id="KW-1185">Reference proteome</keyword>
<dbReference type="InterPro" id="IPR011249">
    <property type="entry name" value="Metalloenz_LuxS/M16"/>
</dbReference>
<dbReference type="Pfam" id="PF02664">
    <property type="entry name" value="LuxS"/>
    <property type="match status" value="1"/>
</dbReference>
<dbReference type="EC" id="4.4.1.21" evidence="5"/>
<dbReference type="GO" id="GO:0005506">
    <property type="term" value="F:iron ion binding"/>
    <property type="evidence" value="ECO:0007669"/>
    <property type="project" value="InterPro"/>
</dbReference>
<dbReference type="GO" id="GO:0006508">
    <property type="term" value="P:proteolysis"/>
    <property type="evidence" value="ECO:0007669"/>
    <property type="project" value="UniProtKB-KW"/>
</dbReference>
<reference evidence="15 16" key="1">
    <citation type="submission" date="2015-05" db="EMBL/GenBank/DDBJ databases">
        <title>Genome sequence of Mycobacterium haemophilum.</title>
        <authorList>
            <person name="Greninger A.L."/>
            <person name="Cunningham G."/>
            <person name="Miller S."/>
        </authorList>
    </citation>
    <scope>NUCLEOTIDE SEQUENCE [LARGE SCALE GENOMIC DNA]</scope>
    <source>
        <strain evidence="16">UC1</strain>
    </source>
</reference>
<dbReference type="STRING" id="1202450.B586_06430"/>
<evidence type="ECO:0000256" key="5">
    <source>
        <dbReference type="ARBA" id="ARBA00012240"/>
    </source>
</evidence>
<keyword evidence="15" id="KW-0378">Hydrolase</keyword>
<evidence type="ECO:0000256" key="11">
    <source>
        <dbReference type="ARBA" id="ARBA00023239"/>
    </source>
</evidence>
<evidence type="ECO:0000256" key="6">
    <source>
        <dbReference type="ARBA" id="ARBA00015130"/>
    </source>
</evidence>
<dbReference type="RefSeq" id="WP_047314333.1">
    <property type="nucleotide sequence ID" value="NZ_LDPQ01000005.1"/>
</dbReference>
<sequence>MIDLEQLGWEAETVGELDHRLLKAPHVKLRSANEGPKGDVVYCVDLRINQPNVEFLSSTEMHSLEHFLLYGFLKYLPRNFLSVGLMGCQTGFYLVLHNEGNVETICNTYEAILNDVLVASEVPYANIQQCGNAENHSVELAQAVAKKVLDARANWRRVV</sequence>
<comment type="caution">
    <text evidence="15">The sequence shown here is derived from an EMBL/GenBank/DDBJ whole genome shotgun (WGS) entry which is preliminary data.</text>
</comment>
<keyword evidence="15" id="KW-0645">Protease</keyword>
<evidence type="ECO:0000256" key="9">
    <source>
        <dbReference type="ARBA" id="ARBA00022929"/>
    </source>
</evidence>
<keyword evidence="9" id="KW-0071">Autoinducer synthesis</keyword>
<dbReference type="GO" id="GO:0008233">
    <property type="term" value="F:peptidase activity"/>
    <property type="evidence" value="ECO:0007669"/>
    <property type="project" value="UniProtKB-KW"/>
</dbReference>
<accession>A0A0I9VIJ7</accession>
<dbReference type="SUPFAM" id="SSF63411">
    <property type="entry name" value="LuxS/MPP-like metallohydrolase"/>
    <property type="match status" value="1"/>
</dbReference>
<keyword evidence="8" id="KW-0479">Metal-binding</keyword>
<comment type="cofactor">
    <cofactor evidence="2">
        <name>Fe cation</name>
        <dbReference type="ChEBI" id="CHEBI:24875"/>
    </cofactor>
</comment>
<keyword evidence="10" id="KW-0408">Iron</keyword>
<protein>
    <recommendedName>
        <fullName evidence="6">S-ribosylhomocysteine lyase</fullName>
        <ecNumber evidence="5">4.4.1.21</ecNumber>
    </recommendedName>
    <alternativeName>
        <fullName evidence="13">AI-2 synthesis protein</fullName>
    </alternativeName>
    <alternativeName>
        <fullName evidence="14">Autoinducer-2 production protein LuxS</fullName>
    </alternativeName>
</protein>
<evidence type="ECO:0000256" key="7">
    <source>
        <dbReference type="ARBA" id="ARBA00022654"/>
    </source>
</evidence>
<comment type="subunit">
    <text evidence="4">Homodimer.</text>
</comment>
<evidence type="ECO:0000256" key="14">
    <source>
        <dbReference type="ARBA" id="ARBA00031777"/>
    </source>
</evidence>
<keyword evidence="7" id="KW-0673">Quorum sensing</keyword>